<feature type="compositionally biased region" description="Polar residues" evidence="1">
    <location>
        <begin position="9"/>
        <end position="29"/>
    </location>
</feature>
<dbReference type="EMBL" id="AFBI03000026">
    <property type="protein sequence ID" value="EJW03975.1"/>
    <property type="molecule type" value="Genomic_DNA"/>
</dbReference>
<feature type="region of interest" description="Disordered" evidence="1">
    <location>
        <begin position="348"/>
        <end position="372"/>
    </location>
</feature>
<feature type="region of interest" description="Disordered" evidence="1">
    <location>
        <begin position="617"/>
        <end position="639"/>
    </location>
</feature>
<protein>
    <submittedName>
        <fullName evidence="2">Uncharacterized protein</fullName>
    </submittedName>
</protein>
<reference evidence="2 3" key="1">
    <citation type="submission" date="2011-08" db="EMBL/GenBank/DDBJ databases">
        <authorList>
            <person name="Liu Z.J."/>
            <person name="Shi F.L."/>
            <person name="Lu J.Q."/>
            <person name="Li M."/>
            <person name="Wang Z.L."/>
        </authorList>
    </citation>
    <scope>NUCLEOTIDE SEQUENCE [LARGE SCALE GENOMIC DNA]</scope>
    <source>
        <strain evidence="2 3">USNM 41457</strain>
    </source>
</reference>
<dbReference type="Proteomes" id="UP000003163">
    <property type="component" value="Unassembled WGS sequence"/>
</dbReference>
<feature type="compositionally biased region" description="Low complexity" evidence="1">
    <location>
        <begin position="350"/>
        <end position="364"/>
    </location>
</feature>
<dbReference type="InParanoid" id="J9DN43"/>
<evidence type="ECO:0000313" key="2">
    <source>
        <dbReference type="EMBL" id="EJW03975.1"/>
    </source>
</evidence>
<accession>J9DN43</accession>
<proteinExistence type="predicted"/>
<sequence>MQQTENEDSNGNLKIDTSNINEKNQNEIHNANELFGFGKKDEKSTSNAVSSTISSLSSIKDNPSYKIKSAAETEDIKSFWTSIPSTKGHDKVLVRVKVVTITESLTTVNQTSTASVDNLKSASGNGILDVFGIRNDSNSKNEGEISVSSQMSVCSGISQSILSSSISTDNLKTISQKNSEESSTKLPSSSVRFALENNKIFDLFDNINSKTQSNSSVMSSTTEFGLLDMFKKDDASNSSEKTEMLSTQPVSSIISSTVPFNLRIGDKKDDEDMKNSLSTISTQSNNGILDLFIEKSTSSSLSSTPSSMLSKSVSVSELFDKQSSSIAIASTIATNKGIFDMFTDDNTTQSVPVDSSTTKSSSKFSDNKEANKSLSDQYEKLTKSLSMELERQSISLSKEMSESLKEKLKSISEKMTITSSSNDNKRFLGIFNGRDNNNTDIRSTSIQVSSTVSLSSILSSPSNSSVISVSSSTEDKGFLGIFNGKDDNSNFNSSPSSMQSSSILSTISASSLSNTISVSTEDKGFLGIFGRFSDKDNENKSANEKNDNSALSSAKSSACSEHSIQMQSASEESNRSVKSVMAQIQSSQQSIENLKSSISKFSASGAIRSSILSSQLSHTQESISKSQSIDKTIAVQSTD</sequence>
<feature type="region of interest" description="Disordered" evidence="1">
    <location>
        <begin position="536"/>
        <end position="579"/>
    </location>
</feature>
<dbReference type="VEuPathDB" id="MicrosporidiaDB:EDEG_01742"/>
<feature type="region of interest" description="Disordered" evidence="1">
    <location>
        <begin position="1"/>
        <end position="42"/>
    </location>
</feature>
<evidence type="ECO:0000313" key="3">
    <source>
        <dbReference type="Proteomes" id="UP000003163"/>
    </source>
</evidence>
<keyword evidence="3" id="KW-1185">Reference proteome</keyword>
<evidence type="ECO:0000256" key="1">
    <source>
        <dbReference type="SAM" id="MobiDB-lite"/>
    </source>
</evidence>
<feature type="compositionally biased region" description="Low complexity" evidence="1">
    <location>
        <begin position="549"/>
        <end position="563"/>
    </location>
</feature>
<reference evidence="3" key="2">
    <citation type="submission" date="2015-07" db="EMBL/GenBank/DDBJ databases">
        <title>Contrasting host-pathogen interactions and genome evolution in two generalist and specialist microsporidian pathogens of mosquitoes.</title>
        <authorList>
            <consortium name="The Broad Institute Genomics Platform"/>
            <consortium name="The Broad Institute Genome Sequencing Center for Infectious Disease"/>
            <person name="Cuomo C.A."/>
            <person name="Sanscrainte N.D."/>
            <person name="Goldberg J.M."/>
            <person name="Heiman D."/>
            <person name="Young S."/>
            <person name="Zeng Q."/>
            <person name="Becnel J.J."/>
            <person name="Birren B.W."/>
        </authorList>
    </citation>
    <scope>NUCLEOTIDE SEQUENCE [LARGE SCALE GENOMIC DNA]</scope>
    <source>
        <strain evidence="3">USNM 41457</strain>
    </source>
</reference>
<comment type="caution">
    <text evidence="2">The sequence shown here is derived from an EMBL/GenBank/DDBJ whole genome shotgun (WGS) entry which is preliminary data.</text>
</comment>
<gene>
    <name evidence="2" type="ORF">EDEG_01742</name>
</gene>
<dbReference type="HOGENOM" id="CLU_428280_0_0_1"/>
<dbReference type="AlphaFoldDB" id="J9DN43"/>
<name>J9DN43_EDHAE</name>
<organism evidence="2 3">
    <name type="scientific">Edhazardia aedis (strain USNM 41457)</name>
    <name type="common">Microsporidian parasite</name>
    <dbReference type="NCBI Taxonomy" id="1003232"/>
    <lineage>
        <taxon>Eukaryota</taxon>
        <taxon>Fungi</taxon>
        <taxon>Fungi incertae sedis</taxon>
        <taxon>Microsporidia</taxon>
        <taxon>Edhazardia</taxon>
    </lineage>
</organism>
<feature type="compositionally biased region" description="Basic and acidic residues" evidence="1">
    <location>
        <begin position="536"/>
        <end position="547"/>
    </location>
</feature>